<keyword evidence="1" id="KW-1133">Transmembrane helix</keyword>
<feature type="transmembrane region" description="Helical" evidence="1">
    <location>
        <begin position="111"/>
        <end position="133"/>
    </location>
</feature>
<evidence type="ECO:0000313" key="3">
    <source>
        <dbReference type="Proteomes" id="UP000007264"/>
    </source>
</evidence>
<dbReference type="Proteomes" id="UP000007264">
    <property type="component" value="Unassembled WGS sequence"/>
</dbReference>
<proteinExistence type="predicted"/>
<evidence type="ECO:0000256" key="1">
    <source>
        <dbReference type="SAM" id="Phobius"/>
    </source>
</evidence>
<dbReference type="OrthoDB" id="10566402at2759"/>
<dbReference type="EMBL" id="AGSI01000010">
    <property type="protein sequence ID" value="EIE22482.1"/>
    <property type="molecule type" value="Genomic_DNA"/>
</dbReference>
<protein>
    <submittedName>
        <fullName evidence="2">Uncharacterized protein</fullName>
    </submittedName>
</protein>
<gene>
    <name evidence="2" type="ORF">COCSUDRAFT_47905</name>
</gene>
<dbReference type="KEGG" id="csl:COCSUDRAFT_47905"/>
<comment type="caution">
    <text evidence="2">The sequence shown here is derived from an EMBL/GenBank/DDBJ whole genome shotgun (WGS) entry which is preliminary data.</text>
</comment>
<keyword evidence="1" id="KW-0472">Membrane</keyword>
<evidence type="ECO:0000313" key="2">
    <source>
        <dbReference type="EMBL" id="EIE22482.1"/>
    </source>
</evidence>
<keyword evidence="3" id="KW-1185">Reference proteome</keyword>
<organism evidence="2 3">
    <name type="scientific">Coccomyxa subellipsoidea (strain C-169)</name>
    <name type="common">Green microalga</name>
    <dbReference type="NCBI Taxonomy" id="574566"/>
    <lineage>
        <taxon>Eukaryota</taxon>
        <taxon>Viridiplantae</taxon>
        <taxon>Chlorophyta</taxon>
        <taxon>core chlorophytes</taxon>
        <taxon>Trebouxiophyceae</taxon>
        <taxon>Trebouxiophyceae incertae sedis</taxon>
        <taxon>Coccomyxaceae</taxon>
        <taxon>Coccomyxa</taxon>
        <taxon>Coccomyxa subellipsoidea</taxon>
    </lineage>
</organism>
<dbReference type="GeneID" id="17040468"/>
<reference evidence="2 3" key="1">
    <citation type="journal article" date="2012" name="Genome Biol.">
        <title>The genome of the polar eukaryotic microalga coccomyxa subellipsoidea reveals traits of cold adaptation.</title>
        <authorList>
            <person name="Blanc G."/>
            <person name="Agarkova I."/>
            <person name="Grimwood J."/>
            <person name="Kuo A."/>
            <person name="Brueggeman A."/>
            <person name="Dunigan D."/>
            <person name="Gurnon J."/>
            <person name="Ladunga I."/>
            <person name="Lindquist E."/>
            <person name="Lucas S."/>
            <person name="Pangilinan J."/>
            <person name="Proschold T."/>
            <person name="Salamov A."/>
            <person name="Schmutz J."/>
            <person name="Weeks D."/>
            <person name="Yamada T."/>
            <person name="Claverie J.M."/>
            <person name="Grigoriev I."/>
            <person name="Van Etten J."/>
            <person name="Lomsadze A."/>
            <person name="Borodovsky M."/>
        </authorList>
    </citation>
    <scope>NUCLEOTIDE SEQUENCE [LARGE SCALE GENOMIC DNA]</scope>
    <source>
        <strain evidence="2 3">C-169</strain>
    </source>
</reference>
<name>I0YVR3_COCSC</name>
<feature type="transmembrane region" description="Helical" evidence="1">
    <location>
        <begin position="62"/>
        <end position="87"/>
    </location>
</feature>
<accession>I0YVR3</accession>
<keyword evidence="1" id="KW-0812">Transmembrane</keyword>
<feature type="transmembrane region" description="Helical" evidence="1">
    <location>
        <begin position="186"/>
        <end position="206"/>
    </location>
</feature>
<dbReference type="AlphaFoldDB" id="I0YVR3"/>
<dbReference type="RefSeq" id="XP_005647026.1">
    <property type="nucleotide sequence ID" value="XM_005646969.1"/>
</dbReference>
<sequence>MKMPEDSSRACGCGSLLAHAALALSIAGAVLFCSQAFAQLNAIQQLTGILHGAKGSWTVAYKAAVIATTAVAPVLALLSSCLVRILVTCKMDMILAKEGCQNVSVRRAQLMLARVLCVLLILTSAWLVLLGALQTTGIIFTLNMKAMAAASGDTDTAASQHCFDFALFQHRSHICDPGSIQRIADILGSALIFACLAAGGLLLMGLGCQTFMCQSCEVAAVTSLLIRRALHLNEEQADALNQMEMQVPGSIRNVCSVQNANPFPAASAPSWPPQH</sequence>